<keyword evidence="1" id="KW-0472">Membrane</keyword>
<dbReference type="InterPro" id="IPR012340">
    <property type="entry name" value="NA-bd_OB-fold"/>
</dbReference>
<organism evidence="2 3">
    <name type="scientific">Reticulibacter mediterranei</name>
    <dbReference type="NCBI Taxonomy" id="2778369"/>
    <lineage>
        <taxon>Bacteria</taxon>
        <taxon>Bacillati</taxon>
        <taxon>Chloroflexota</taxon>
        <taxon>Ktedonobacteria</taxon>
        <taxon>Ktedonobacterales</taxon>
        <taxon>Reticulibacteraceae</taxon>
        <taxon>Reticulibacter</taxon>
    </lineage>
</organism>
<accession>A0A8J3N4N2</accession>
<evidence type="ECO:0000256" key="1">
    <source>
        <dbReference type="SAM" id="Phobius"/>
    </source>
</evidence>
<name>A0A8J3N4N2_9CHLR</name>
<sequence>MAIATDPLSLVFIGCFLFGLLFLVGTVLLGSIGHGHGVAHDVGHSALHHVHVGGDIHHAGHFDHGHIEHGHGGHVEHSGQSSTGEKGGNGAAGHQLSILSIVNPSSVVFFLLGFGFFGYVFHIGVGLGLPLTLLLSIVSGCIIAGLLVTLINRLVGGSQAHTVLDVSDRTGLVGKVIMTIQENDPGEILYESPGGLRKSIPARSINGQRIERGQEVVVVNFQKGVAEVDTWDHFINQEEEGEPVGQTATDDLEALRALIEGAERDDEEYVLRKDQPKQP</sequence>
<dbReference type="Gene3D" id="2.40.50.140">
    <property type="entry name" value="Nucleic acid-binding proteins"/>
    <property type="match status" value="1"/>
</dbReference>
<gene>
    <name evidence="2" type="ORF">KSF_056960</name>
</gene>
<keyword evidence="3" id="KW-1185">Reference proteome</keyword>
<keyword evidence="1" id="KW-1133">Transmembrane helix</keyword>
<evidence type="ECO:0008006" key="4">
    <source>
        <dbReference type="Google" id="ProtNLM"/>
    </source>
</evidence>
<protein>
    <recommendedName>
        <fullName evidence="4">NfeD-like C-terminal domain-containing protein</fullName>
    </recommendedName>
</protein>
<reference evidence="2" key="1">
    <citation type="submission" date="2020-10" db="EMBL/GenBank/DDBJ databases">
        <title>Taxonomic study of unclassified bacteria belonging to the class Ktedonobacteria.</title>
        <authorList>
            <person name="Yabe S."/>
            <person name="Wang C.M."/>
            <person name="Zheng Y."/>
            <person name="Sakai Y."/>
            <person name="Cavaletti L."/>
            <person name="Monciardini P."/>
            <person name="Donadio S."/>
        </authorList>
    </citation>
    <scope>NUCLEOTIDE SEQUENCE</scope>
    <source>
        <strain evidence="2">ID150040</strain>
    </source>
</reference>
<keyword evidence="1" id="KW-0812">Transmembrane</keyword>
<evidence type="ECO:0000313" key="2">
    <source>
        <dbReference type="EMBL" id="GHO95648.1"/>
    </source>
</evidence>
<dbReference type="EMBL" id="BNJK01000001">
    <property type="protein sequence ID" value="GHO95648.1"/>
    <property type="molecule type" value="Genomic_DNA"/>
</dbReference>
<comment type="caution">
    <text evidence="2">The sequence shown here is derived from an EMBL/GenBank/DDBJ whole genome shotgun (WGS) entry which is preliminary data.</text>
</comment>
<feature type="transmembrane region" description="Helical" evidence="1">
    <location>
        <begin position="107"/>
        <end position="125"/>
    </location>
</feature>
<dbReference type="Proteomes" id="UP000597444">
    <property type="component" value="Unassembled WGS sequence"/>
</dbReference>
<feature type="transmembrane region" description="Helical" evidence="1">
    <location>
        <begin position="131"/>
        <end position="151"/>
    </location>
</feature>
<dbReference type="RefSeq" id="WP_220206317.1">
    <property type="nucleotide sequence ID" value="NZ_BNJK01000001.1"/>
</dbReference>
<feature type="transmembrane region" description="Helical" evidence="1">
    <location>
        <begin position="6"/>
        <end position="29"/>
    </location>
</feature>
<dbReference type="AlphaFoldDB" id="A0A8J3N4N2"/>
<evidence type="ECO:0000313" key="3">
    <source>
        <dbReference type="Proteomes" id="UP000597444"/>
    </source>
</evidence>
<proteinExistence type="predicted"/>